<proteinExistence type="predicted"/>
<dbReference type="OrthoDB" id="10263272at2759"/>
<dbReference type="GO" id="GO:1990757">
    <property type="term" value="F:ubiquitin ligase activator activity"/>
    <property type="evidence" value="ECO:0007669"/>
    <property type="project" value="TreeGrafter"/>
</dbReference>
<gene>
    <name evidence="6" type="ORF">BJ554DRAFT_2396</name>
</gene>
<dbReference type="Proteomes" id="UP000673691">
    <property type="component" value="Unassembled WGS sequence"/>
</dbReference>
<dbReference type="InterPro" id="IPR033010">
    <property type="entry name" value="Cdc20/Fizzy"/>
</dbReference>
<dbReference type="InterPro" id="IPR036322">
    <property type="entry name" value="WD40_repeat_dom_sf"/>
</dbReference>
<reference evidence="6 7" key="1">
    <citation type="journal article" name="Sci. Rep.">
        <title>Genome-scale phylogenetic analyses confirm Olpidium as the closest living zoosporic fungus to the non-flagellated, terrestrial fungi.</title>
        <authorList>
            <person name="Chang Y."/>
            <person name="Rochon D."/>
            <person name="Sekimoto S."/>
            <person name="Wang Y."/>
            <person name="Chovatia M."/>
            <person name="Sandor L."/>
            <person name="Salamov A."/>
            <person name="Grigoriev I.V."/>
            <person name="Stajich J.E."/>
            <person name="Spatafora J.W."/>
        </authorList>
    </citation>
    <scope>NUCLEOTIDE SEQUENCE [LARGE SCALE GENOMIC DNA]</scope>
    <source>
        <strain evidence="6">S191</strain>
    </source>
</reference>
<dbReference type="GO" id="GO:0005680">
    <property type="term" value="C:anaphase-promoting complex"/>
    <property type="evidence" value="ECO:0007669"/>
    <property type="project" value="TreeGrafter"/>
</dbReference>
<evidence type="ECO:0000313" key="6">
    <source>
        <dbReference type="EMBL" id="KAG5457551.1"/>
    </source>
</evidence>
<feature type="region of interest" description="Disordered" evidence="5">
    <location>
        <begin position="15"/>
        <end position="42"/>
    </location>
</feature>
<keyword evidence="3" id="KW-0131">Cell cycle</keyword>
<organism evidence="6 7">
    <name type="scientific">Olpidium bornovanus</name>
    <dbReference type="NCBI Taxonomy" id="278681"/>
    <lineage>
        <taxon>Eukaryota</taxon>
        <taxon>Fungi</taxon>
        <taxon>Fungi incertae sedis</taxon>
        <taxon>Olpidiomycota</taxon>
        <taxon>Olpidiomycotina</taxon>
        <taxon>Olpidiomycetes</taxon>
        <taxon>Olpidiales</taxon>
        <taxon>Olpidiaceae</taxon>
        <taxon>Olpidium</taxon>
    </lineage>
</organism>
<comment type="caution">
    <text evidence="6">The sequence shown here is derived from an EMBL/GenBank/DDBJ whole genome shotgun (WGS) entry which is preliminary data.</text>
</comment>
<keyword evidence="1 4" id="KW-0853">WD repeat</keyword>
<dbReference type="AlphaFoldDB" id="A0A8H8DGN4"/>
<feature type="non-terminal residue" evidence="6">
    <location>
        <position position="317"/>
    </location>
</feature>
<evidence type="ECO:0000313" key="7">
    <source>
        <dbReference type="Proteomes" id="UP000673691"/>
    </source>
</evidence>
<evidence type="ECO:0000256" key="1">
    <source>
        <dbReference type="ARBA" id="ARBA00022574"/>
    </source>
</evidence>
<evidence type="ECO:0000256" key="4">
    <source>
        <dbReference type="PROSITE-ProRule" id="PRU00221"/>
    </source>
</evidence>
<feature type="non-terminal residue" evidence="6">
    <location>
        <position position="1"/>
    </location>
</feature>
<dbReference type="GO" id="GO:0010997">
    <property type="term" value="F:anaphase-promoting complex binding"/>
    <property type="evidence" value="ECO:0007669"/>
    <property type="project" value="InterPro"/>
</dbReference>
<dbReference type="Pfam" id="PF00400">
    <property type="entry name" value="WD40"/>
    <property type="match status" value="2"/>
</dbReference>
<dbReference type="Gene3D" id="2.130.10.10">
    <property type="entry name" value="YVTN repeat-like/Quinoprotein amine dehydrogenase"/>
    <property type="match status" value="1"/>
</dbReference>
<keyword evidence="2" id="KW-0677">Repeat</keyword>
<evidence type="ECO:0000256" key="2">
    <source>
        <dbReference type="ARBA" id="ARBA00022737"/>
    </source>
</evidence>
<sequence>ARVVDPGPQVASAFLAGERAGTHPKRKGQRRRPAHRAVLGRQRSRDAEQWFVGDFRVCEETAYGAVTQTDFTGRQGGSASLTPDKNLISAATKSRGDIIWAVILFNTHRTEARANDPAAGNVRQGCTSADTDAELEWDAVHVHDAAEDGSREPNQDTSGVADSRNTLVAESHAELKQALGTHLALGTASGSVQIWDVNRQRRVRKMSGHILRVGCLAWNNCILTTGSRDCTILQRDVRESRHFTMQLARHHGEVCGLKWGTGMLASGGNDDRLIVWDERQTQKPLWRIRAHSSAIRAIDWSPHQANILATGGGRSDR</sequence>
<evidence type="ECO:0000256" key="5">
    <source>
        <dbReference type="SAM" id="MobiDB-lite"/>
    </source>
</evidence>
<dbReference type="GO" id="GO:0031145">
    <property type="term" value="P:anaphase-promoting complex-dependent catabolic process"/>
    <property type="evidence" value="ECO:0007669"/>
    <property type="project" value="TreeGrafter"/>
</dbReference>
<protein>
    <submittedName>
        <fullName evidence="6">WD40-repeat-containing domain protein</fullName>
    </submittedName>
</protein>
<feature type="repeat" description="WD" evidence="4">
    <location>
        <begin position="247"/>
        <end position="277"/>
    </location>
</feature>
<dbReference type="SMART" id="SM00320">
    <property type="entry name" value="WD40"/>
    <property type="match status" value="3"/>
</dbReference>
<dbReference type="PANTHER" id="PTHR19918:SF1">
    <property type="entry name" value="FIZZY-RELATED PROTEIN HOMOLOG"/>
    <property type="match status" value="1"/>
</dbReference>
<keyword evidence="7" id="KW-1185">Reference proteome</keyword>
<feature type="compositionally biased region" description="Basic residues" evidence="5">
    <location>
        <begin position="22"/>
        <end position="35"/>
    </location>
</feature>
<dbReference type="InterPro" id="IPR015943">
    <property type="entry name" value="WD40/YVTN_repeat-like_dom_sf"/>
</dbReference>
<name>A0A8H8DGN4_9FUNG</name>
<dbReference type="PROSITE" id="PS50082">
    <property type="entry name" value="WD_REPEATS_2"/>
    <property type="match status" value="1"/>
</dbReference>
<dbReference type="InterPro" id="IPR001680">
    <property type="entry name" value="WD40_rpt"/>
</dbReference>
<accession>A0A8H8DGN4</accession>
<dbReference type="PANTHER" id="PTHR19918">
    <property type="entry name" value="CELL DIVISION CYCLE 20 CDC20 FIZZY -RELATED"/>
    <property type="match status" value="1"/>
</dbReference>
<dbReference type="SUPFAM" id="SSF50978">
    <property type="entry name" value="WD40 repeat-like"/>
    <property type="match status" value="1"/>
</dbReference>
<evidence type="ECO:0000256" key="3">
    <source>
        <dbReference type="ARBA" id="ARBA00023306"/>
    </source>
</evidence>
<dbReference type="EMBL" id="JAEFCI010009866">
    <property type="protein sequence ID" value="KAG5457551.1"/>
    <property type="molecule type" value="Genomic_DNA"/>
</dbReference>
<dbReference type="GO" id="GO:1905786">
    <property type="term" value="P:positive regulation of anaphase-promoting complex-dependent catabolic process"/>
    <property type="evidence" value="ECO:0007669"/>
    <property type="project" value="TreeGrafter"/>
</dbReference>